<dbReference type="SUPFAM" id="SSF54001">
    <property type="entry name" value="Cysteine proteinases"/>
    <property type="match status" value="1"/>
</dbReference>
<dbReference type="EMBL" id="DVFN01000046">
    <property type="protein sequence ID" value="HIQ69281.1"/>
    <property type="molecule type" value="Genomic_DNA"/>
</dbReference>
<feature type="domain" description="Transglutaminase-like" evidence="1">
    <location>
        <begin position="123"/>
        <end position="208"/>
    </location>
</feature>
<dbReference type="InterPro" id="IPR038765">
    <property type="entry name" value="Papain-like_cys_pep_sf"/>
</dbReference>
<protein>
    <recommendedName>
        <fullName evidence="1">Transglutaminase-like domain-containing protein</fullName>
    </recommendedName>
</protein>
<reference evidence="2" key="2">
    <citation type="journal article" date="2021" name="PeerJ">
        <title>Extensive microbial diversity within the chicken gut microbiome revealed by metagenomics and culture.</title>
        <authorList>
            <person name="Gilroy R."/>
            <person name="Ravi A."/>
            <person name="Getino M."/>
            <person name="Pursley I."/>
            <person name="Horton D.L."/>
            <person name="Alikhan N.F."/>
            <person name="Baker D."/>
            <person name="Gharbi K."/>
            <person name="Hall N."/>
            <person name="Watson M."/>
            <person name="Adriaenssens E.M."/>
            <person name="Foster-Nyarko E."/>
            <person name="Jarju S."/>
            <person name="Secka A."/>
            <person name="Antonio M."/>
            <person name="Oren A."/>
            <person name="Chaudhuri R.R."/>
            <person name="La Ragione R."/>
            <person name="Hildebrand F."/>
            <person name="Pallen M.J."/>
        </authorList>
    </citation>
    <scope>NUCLEOTIDE SEQUENCE</scope>
    <source>
        <strain evidence="2">ChiSjej2B20-13462</strain>
    </source>
</reference>
<evidence type="ECO:0000313" key="3">
    <source>
        <dbReference type="Proteomes" id="UP000886874"/>
    </source>
</evidence>
<name>A0A9D0Z4V9_9FIRM</name>
<sequence>MKLQFSEDMVRAIDDRFEANLQAYPAKRREVEDYLRRCDGDTALCLRALYGHMHVNDLVTYAVAEIDAYVQATLRARDALPYLQTLPEDLFLAYVLPPRVNNENLDLSRGQLFEALLPLVQGKTMTEAALEVNYWCFGRATYIGSDDRTIAPSTMLKSTLGRCGEESVFTTSALRSVGLPARQCYVPRWSHCDDNHAWVEVWADGAWHYLGACEPEPVLDRGWFTAAASKAMLVHAKAWSTCLTGGDVAYRTPLYTLLNTTDTYAPTAVLEVSVTDGGMPVSGAAVRFCVVNYSELFPIYETETDGQGVARFRTGLGGLYVETVCRGRIAGAAVDLRETRTLTLELRQGDPVEALPLRTAEFRLRPPAEHVPDAPADEQLRLHKARAAALEAQRQRIWQSFCHDAAGDDFAPFRVHARGNLPALEAFLALPQYSDEDKRLLLETLRPKDFMDLTVDMLQDALDGALPYRARLDRETWQQYVLAPRVDYEMLLPHRAAARAALPQGFAAGRDLWAWIQNEIQVMPDYGVRNWYPSLTGVLTHRRAPAYALGVVFVQLCRTFGIPARRNPNTLAYEWAEATEAGPVFHPVEETPAAPARTVPLTLTARTPTVYDLQFTLARFTGSGYQTQRYEGLTVSEPCTLRVVPGDYQLLTTVRQIDGSVSTRLERFPVAGPTEKALILPKDETAQCLQSVSFTLPEGPIARALAEQRHEKSLFLAVAPGQEPTEHLLRELLDCQADFRAAAWPIAILADPEAQLENPTLREVLRVLPTARLLVDRDPHGLDALHRQMGVGDQRLPFALALDAQGRGCWASANYNIRTAQTLYKVLTLAEG</sequence>
<evidence type="ECO:0000313" key="2">
    <source>
        <dbReference type="EMBL" id="HIQ69281.1"/>
    </source>
</evidence>
<accession>A0A9D0Z4V9</accession>
<gene>
    <name evidence="2" type="ORF">IAA67_02975</name>
</gene>
<dbReference type="InterPro" id="IPR002931">
    <property type="entry name" value="Transglutaminase-like"/>
</dbReference>
<organism evidence="2 3">
    <name type="scientific">Candidatus Avoscillospira stercorigallinarum</name>
    <dbReference type="NCBI Taxonomy" id="2840708"/>
    <lineage>
        <taxon>Bacteria</taxon>
        <taxon>Bacillati</taxon>
        <taxon>Bacillota</taxon>
        <taxon>Clostridia</taxon>
        <taxon>Eubacteriales</taxon>
        <taxon>Oscillospiraceae</taxon>
        <taxon>Oscillospiraceae incertae sedis</taxon>
        <taxon>Candidatus Avoscillospira</taxon>
    </lineage>
</organism>
<dbReference type="Proteomes" id="UP000886874">
    <property type="component" value="Unassembled WGS sequence"/>
</dbReference>
<evidence type="ECO:0000259" key="1">
    <source>
        <dbReference type="Pfam" id="PF01841"/>
    </source>
</evidence>
<dbReference type="Gene3D" id="2.60.40.1120">
    <property type="entry name" value="Carboxypeptidase-like, regulatory domain"/>
    <property type="match status" value="1"/>
</dbReference>
<proteinExistence type="predicted"/>
<dbReference type="PANTHER" id="PTHR35532">
    <property type="entry name" value="SIMILAR TO POLYHYDROXYALKANOATE DEPOLYMERASE"/>
    <property type="match status" value="1"/>
</dbReference>
<reference evidence="2" key="1">
    <citation type="submission" date="2020-10" db="EMBL/GenBank/DDBJ databases">
        <authorList>
            <person name="Gilroy R."/>
        </authorList>
    </citation>
    <scope>NUCLEOTIDE SEQUENCE</scope>
    <source>
        <strain evidence="2">ChiSjej2B20-13462</strain>
    </source>
</reference>
<dbReference type="AlphaFoldDB" id="A0A9D0Z4V9"/>
<comment type="caution">
    <text evidence="2">The sequence shown here is derived from an EMBL/GenBank/DDBJ whole genome shotgun (WGS) entry which is preliminary data.</text>
</comment>
<dbReference type="PANTHER" id="PTHR35532:SF5">
    <property type="entry name" value="CARBOHYDRATE-BINDING DOMAIN-CONTAINING PROTEIN"/>
    <property type="match status" value="1"/>
</dbReference>
<dbReference type="Gene3D" id="3.10.620.30">
    <property type="match status" value="1"/>
</dbReference>
<dbReference type="Pfam" id="PF01841">
    <property type="entry name" value="Transglut_core"/>
    <property type="match status" value="1"/>
</dbReference>